<dbReference type="GO" id="GO:0005886">
    <property type="term" value="C:plasma membrane"/>
    <property type="evidence" value="ECO:0007669"/>
    <property type="project" value="UniProtKB-SubCell"/>
</dbReference>
<dbReference type="PANTHER" id="PTHR22888:SF9">
    <property type="entry name" value="CYTOCHROME C OXIDASE SUBUNIT 2"/>
    <property type="match status" value="1"/>
</dbReference>
<keyword evidence="5 10" id="KW-0812">Transmembrane</keyword>
<keyword evidence="8 12" id="KW-1133">Transmembrane helix</keyword>
<feature type="domain" description="Cytochrome oxidase subunit II copper A binding" evidence="13">
    <location>
        <begin position="156"/>
        <end position="326"/>
    </location>
</feature>
<dbReference type="AlphaFoldDB" id="A0A1B9Y0S1"/>
<dbReference type="GO" id="GO:0005507">
    <property type="term" value="F:copper ion binding"/>
    <property type="evidence" value="ECO:0007669"/>
    <property type="project" value="InterPro"/>
</dbReference>
<evidence type="ECO:0000256" key="9">
    <source>
        <dbReference type="ARBA" id="ARBA00023136"/>
    </source>
</evidence>
<evidence type="ECO:0000256" key="4">
    <source>
        <dbReference type="ARBA" id="ARBA00022660"/>
    </source>
</evidence>
<evidence type="ECO:0000256" key="3">
    <source>
        <dbReference type="ARBA" id="ARBA00022448"/>
    </source>
</evidence>
<evidence type="ECO:0000256" key="10">
    <source>
        <dbReference type="RuleBase" id="RU000456"/>
    </source>
</evidence>
<evidence type="ECO:0000256" key="11">
    <source>
        <dbReference type="RuleBase" id="RU004024"/>
    </source>
</evidence>
<keyword evidence="16" id="KW-1185">Reference proteome</keyword>
<evidence type="ECO:0000256" key="6">
    <source>
        <dbReference type="ARBA" id="ARBA00022967"/>
    </source>
</evidence>
<dbReference type="GO" id="GO:0004129">
    <property type="term" value="F:cytochrome-c oxidase activity"/>
    <property type="evidence" value="ECO:0007669"/>
    <property type="project" value="UniProtKB-EC"/>
</dbReference>
<proteinExistence type="inferred from homology"/>
<dbReference type="OrthoDB" id="9781261at2"/>
<comment type="subcellular location">
    <subcellularLocation>
        <location evidence="10">Cell membrane</location>
        <topology evidence="10">Multi-pass membrane protein</topology>
    </subcellularLocation>
    <subcellularLocation>
        <location evidence="1">Membrane</location>
        <topology evidence="1">Multi-pass membrane protein</topology>
    </subcellularLocation>
</comment>
<name>A0A1B9Y0S1_9FLAO</name>
<accession>A0A1B9Y0S1</accession>
<keyword evidence="3 10" id="KW-0813">Transport</keyword>
<evidence type="ECO:0000256" key="2">
    <source>
        <dbReference type="ARBA" id="ARBA00007866"/>
    </source>
</evidence>
<dbReference type="SUPFAM" id="SSF49503">
    <property type="entry name" value="Cupredoxins"/>
    <property type="match status" value="1"/>
</dbReference>
<protein>
    <recommendedName>
        <fullName evidence="11">Cytochrome c oxidase subunit 2</fullName>
        <ecNumber evidence="11">7.1.1.9</ecNumber>
    </recommendedName>
</protein>
<evidence type="ECO:0000259" key="14">
    <source>
        <dbReference type="PROSITE" id="PS50999"/>
    </source>
</evidence>
<keyword evidence="4 10" id="KW-0679">Respiratory chain</keyword>
<feature type="transmembrane region" description="Helical" evidence="12">
    <location>
        <begin position="125"/>
        <end position="146"/>
    </location>
</feature>
<evidence type="ECO:0000256" key="5">
    <source>
        <dbReference type="ARBA" id="ARBA00022692"/>
    </source>
</evidence>
<comment type="cofactor">
    <cofactor evidence="11">
        <name>Cu cation</name>
        <dbReference type="ChEBI" id="CHEBI:23378"/>
    </cofactor>
    <text evidence="11">Binds a copper A center.</text>
</comment>
<feature type="domain" description="Cytochrome oxidase subunit II transmembrane region profile" evidence="14">
    <location>
        <begin position="58"/>
        <end position="153"/>
    </location>
</feature>
<feature type="transmembrane region" description="Helical" evidence="12">
    <location>
        <begin position="6"/>
        <end position="21"/>
    </location>
</feature>
<dbReference type="Pfam" id="PF00116">
    <property type="entry name" value="COX2"/>
    <property type="match status" value="1"/>
</dbReference>
<dbReference type="GO" id="GO:0042773">
    <property type="term" value="P:ATP synthesis coupled electron transport"/>
    <property type="evidence" value="ECO:0007669"/>
    <property type="project" value="TreeGrafter"/>
</dbReference>
<dbReference type="PROSITE" id="PS50999">
    <property type="entry name" value="COX2_TM"/>
    <property type="match status" value="1"/>
</dbReference>
<keyword evidence="9 12" id="KW-0472">Membrane</keyword>
<comment type="similarity">
    <text evidence="2 10">Belongs to the cytochrome c oxidase subunit 2 family.</text>
</comment>
<gene>
    <name evidence="15" type="ORF">BA195_00935</name>
</gene>
<comment type="catalytic activity">
    <reaction evidence="11">
        <text>4 Fe(II)-[cytochrome c] + O2 + 8 H(+)(in) = 4 Fe(III)-[cytochrome c] + 2 H2O + 4 H(+)(out)</text>
        <dbReference type="Rhea" id="RHEA:11436"/>
        <dbReference type="Rhea" id="RHEA-COMP:10350"/>
        <dbReference type="Rhea" id="RHEA-COMP:14399"/>
        <dbReference type="ChEBI" id="CHEBI:15377"/>
        <dbReference type="ChEBI" id="CHEBI:15378"/>
        <dbReference type="ChEBI" id="CHEBI:15379"/>
        <dbReference type="ChEBI" id="CHEBI:29033"/>
        <dbReference type="ChEBI" id="CHEBI:29034"/>
        <dbReference type="EC" id="7.1.1.9"/>
    </reaction>
</comment>
<dbReference type="InterPro" id="IPR011759">
    <property type="entry name" value="Cyt_c_oxidase_su2_TM_dom"/>
</dbReference>
<dbReference type="InterPro" id="IPR008972">
    <property type="entry name" value="Cupredoxin"/>
</dbReference>
<comment type="function">
    <text evidence="11">Subunits I and II form the functional core of the enzyme complex. Electrons originating in cytochrome c are transferred via heme a and Cu(A) to the binuclear center formed by heme a3 and Cu(B).</text>
</comment>
<keyword evidence="7 10" id="KW-0249">Electron transport</keyword>
<dbReference type="Pfam" id="PF02790">
    <property type="entry name" value="COX2_TM"/>
    <property type="match status" value="1"/>
</dbReference>
<dbReference type="SUPFAM" id="SSF81464">
    <property type="entry name" value="Cytochrome c oxidase subunit II-like, transmembrane region"/>
    <property type="match status" value="1"/>
</dbReference>
<keyword evidence="11" id="KW-0186">Copper</keyword>
<dbReference type="InterPro" id="IPR036257">
    <property type="entry name" value="Cyt_c_oxidase_su2_TM_sf"/>
</dbReference>
<dbReference type="EMBL" id="MAKX01000001">
    <property type="protein sequence ID" value="OCK43301.1"/>
    <property type="molecule type" value="Genomic_DNA"/>
</dbReference>
<dbReference type="PROSITE" id="PS50857">
    <property type="entry name" value="COX2_CUA"/>
    <property type="match status" value="1"/>
</dbReference>
<organism evidence="15 16">
    <name type="scientific">Tenacibaculum soleae</name>
    <dbReference type="NCBI Taxonomy" id="447689"/>
    <lineage>
        <taxon>Bacteria</taxon>
        <taxon>Pseudomonadati</taxon>
        <taxon>Bacteroidota</taxon>
        <taxon>Flavobacteriia</taxon>
        <taxon>Flavobacteriales</taxon>
        <taxon>Flavobacteriaceae</taxon>
        <taxon>Tenacibaculum</taxon>
    </lineage>
</organism>
<keyword evidence="11" id="KW-0479">Metal-binding</keyword>
<feature type="transmembrane region" description="Helical" evidence="12">
    <location>
        <begin position="85"/>
        <end position="104"/>
    </location>
</feature>
<evidence type="ECO:0000313" key="15">
    <source>
        <dbReference type="EMBL" id="OCK43301.1"/>
    </source>
</evidence>
<evidence type="ECO:0000313" key="16">
    <source>
        <dbReference type="Proteomes" id="UP000093186"/>
    </source>
</evidence>
<feature type="transmembrane region" description="Helical" evidence="12">
    <location>
        <begin position="42"/>
        <end position="65"/>
    </location>
</feature>
<sequence length="335" mass="38635">MLALFYIFIAVAIGVSFWQITRIMNLRSVIATDKDNETQGKLAIGFLVFLYAMMIYCLIAMNVIMLPESASIEGEHDDNLFNITFWLIGIVQFAMQFLIFFFTYKYRGKKENKALFYADSHKLELIWTTIPAITIVLLIGYGLWAWNNIMYVGDEENPIEIEVYSRQFDWQARYAGEDNELGLGNVNFIKGINSMGVDMSDPSAQDDKKVTELVLPKGKKVLFKFRSQDVLHSAYMPHFRAQMNCVPGMVTQFAFTPKYTTEEMRMQSEVIAKTEGINKIRKAKGEDPYEFNYLLLCNKICGASHYNMQMKITVVEEAEYNKWLSEQKTLAQVIK</sequence>
<evidence type="ECO:0000256" key="12">
    <source>
        <dbReference type="SAM" id="Phobius"/>
    </source>
</evidence>
<evidence type="ECO:0000256" key="1">
    <source>
        <dbReference type="ARBA" id="ARBA00004141"/>
    </source>
</evidence>
<keyword evidence="6" id="KW-1278">Translocase</keyword>
<dbReference type="Gene3D" id="1.10.287.90">
    <property type="match status" value="1"/>
</dbReference>
<evidence type="ECO:0000259" key="13">
    <source>
        <dbReference type="PROSITE" id="PS50857"/>
    </source>
</evidence>
<dbReference type="InterPro" id="IPR002429">
    <property type="entry name" value="CcO_II-like_C"/>
</dbReference>
<evidence type="ECO:0000256" key="7">
    <source>
        <dbReference type="ARBA" id="ARBA00022982"/>
    </source>
</evidence>
<evidence type="ECO:0000256" key="8">
    <source>
        <dbReference type="ARBA" id="ARBA00022989"/>
    </source>
</evidence>
<reference evidence="15 16" key="1">
    <citation type="submission" date="2016-06" db="EMBL/GenBank/DDBJ databases">
        <title>Draft Genome Sequence of Tenacibaculum soleae UCD-KL19.</title>
        <authorList>
            <person name="Eisen J.A."/>
            <person name="Coil D.A."/>
            <person name="Lujan K.M."/>
        </authorList>
    </citation>
    <scope>NUCLEOTIDE SEQUENCE [LARGE SCALE GENOMIC DNA]</scope>
    <source>
        <strain evidence="15 16">UCD-KL19</strain>
    </source>
</reference>
<comment type="caution">
    <text evidence="15">The sequence shown here is derived from an EMBL/GenBank/DDBJ whole genome shotgun (WGS) entry which is preliminary data.</text>
</comment>
<dbReference type="EC" id="7.1.1.9" evidence="11"/>
<dbReference type="Gene3D" id="2.60.40.420">
    <property type="entry name" value="Cupredoxins - blue copper proteins"/>
    <property type="match status" value="1"/>
</dbReference>
<dbReference type="Proteomes" id="UP000093186">
    <property type="component" value="Unassembled WGS sequence"/>
</dbReference>
<dbReference type="InterPro" id="IPR045187">
    <property type="entry name" value="CcO_II"/>
</dbReference>
<dbReference type="RefSeq" id="WP_068701515.1">
    <property type="nucleotide sequence ID" value="NZ_JAUOSW010000001.1"/>
</dbReference>
<dbReference type="PANTHER" id="PTHR22888">
    <property type="entry name" value="CYTOCHROME C OXIDASE, SUBUNIT II"/>
    <property type="match status" value="1"/>
</dbReference>
<dbReference type="STRING" id="447689.BA195_00935"/>